<feature type="region of interest" description="Disordered" evidence="5">
    <location>
        <begin position="517"/>
        <end position="536"/>
    </location>
</feature>
<dbReference type="KEGG" id="btab:109036427"/>
<proteinExistence type="predicted"/>
<protein>
    <submittedName>
        <fullName evidence="8">Uncharacterized protein</fullName>
    </submittedName>
</protein>
<dbReference type="GO" id="GO:0008170">
    <property type="term" value="F:N-methyltransferase activity"/>
    <property type="evidence" value="ECO:0007669"/>
    <property type="project" value="UniProtKB-ARBA"/>
</dbReference>
<dbReference type="GO" id="GO:0008757">
    <property type="term" value="F:S-adenosylmethionine-dependent methyltransferase activity"/>
    <property type="evidence" value="ECO:0007669"/>
    <property type="project" value="UniProtKB-ARBA"/>
</dbReference>
<accession>A0A9P0F4X0</accession>
<dbReference type="InterPro" id="IPR053010">
    <property type="entry name" value="SET_SmydA-8"/>
</dbReference>
<dbReference type="EMBL" id="OU963867">
    <property type="protein sequence ID" value="CAH0392290.1"/>
    <property type="molecule type" value="Genomic_DNA"/>
</dbReference>
<evidence type="ECO:0000259" key="7">
    <source>
        <dbReference type="PROSITE" id="PS50865"/>
    </source>
</evidence>
<dbReference type="PROSITE" id="PS01360">
    <property type="entry name" value="ZF_MYND_1"/>
    <property type="match status" value="1"/>
</dbReference>
<dbReference type="InterPro" id="IPR001214">
    <property type="entry name" value="SET_dom"/>
</dbReference>
<dbReference type="GO" id="GO:0008276">
    <property type="term" value="F:protein methyltransferase activity"/>
    <property type="evidence" value="ECO:0007669"/>
    <property type="project" value="UniProtKB-ARBA"/>
</dbReference>
<dbReference type="InterPro" id="IPR002893">
    <property type="entry name" value="Znf_MYND"/>
</dbReference>
<evidence type="ECO:0000256" key="5">
    <source>
        <dbReference type="SAM" id="MobiDB-lite"/>
    </source>
</evidence>
<evidence type="ECO:0000256" key="2">
    <source>
        <dbReference type="ARBA" id="ARBA00022771"/>
    </source>
</evidence>
<dbReference type="Pfam" id="PF01753">
    <property type="entry name" value="zf-MYND"/>
    <property type="match status" value="1"/>
</dbReference>
<dbReference type="PANTHER" id="PTHR46455:SF6">
    <property type="entry name" value="RE22408P-RELATED"/>
    <property type="match status" value="1"/>
</dbReference>
<dbReference type="Pfam" id="PF00856">
    <property type="entry name" value="SET"/>
    <property type="match status" value="1"/>
</dbReference>
<dbReference type="Gene3D" id="6.10.140.2220">
    <property type="match status" value="2"/>
</dbReference>
<dbReference type="InterPro" id="IPR046341">
    <property type="entry name" value="SET_dom_sf"/>
</dbReference>
<sequence>MKRECQVCSAPASFTCQNCAQTHYCDRNHQKEDWPKHKLRCAPILVAHNETLGRHLIAARPLRQGELLLRERPLVAGPRVGSTPVCVSCYRTLPGPRPRLCGRCGGAWVCGAPCEGGAHASECAALRGRNVAVNAQWVLPLRCYLGVKGLKTDPEPDTRWQDVLGLETHEKERRGSVRWSVIQRFVVQELQEAGVISNDAELMHKLCSIIDVNSFEIRGPENASGRAERLKGIYLKASLMSHSCVPNTHLAVSNDFQLVLRAAVPVEKGEIISFNYTGPIKSTTERQDMLSEEKYFLCRCERCLDPTELGTHMNSLNCPACHKDGILTKHETEWTCSNCSKTLKDDVVRTTIFEARRVLDTLDLQNQRALEAVLARFSRTFHPNHAIMIDLKQMLIERYRSNLLVEVKPCKKLLRKKIELCRQILPVIRLIEPGISRLRGLTLYAFHLSIVLLGNREFEAREITRKELISKLEEAEAFLKEAVFHLSYEPKDSPEGILFQQAETALKCLQETITEYQEDERAQEHRNKGIRRGKRR</sequence>
<reference evidence="8" key="1">
    <citation type="submission" date="2021-12" db="EMBL/GenBank/DDBJ databases">
        <authorList>
            <person name="King R."/>
        </authorList>
    </citation>
    <scope>NUCLEOTIDE SEQUENCE</scope>
</reference>
<dbReference type="PANTHER" id="PTHR46455">
    <property type="entry name" value="SET AND MYND DOMAIN CONTAINING, ARTHROPOD-SPECIFIC, MEMBER 4, ISOFORM A"/>
    <property type="match status" value="1"/>
</dbReference>
<keyword evidence="3" id="KW-0862">Zinc</keyword>
<organism evidence="8 9">
    <name type="scientific">Bemisia tabaci</name>
    <name type="common">Sweetpotato whitefly</name>
    <name type="synonym">Aleurodes tabaci</name>
    <dbReference type="NCBI Taxonomy" id="7038"/>
    <lineage>
        <taxon>Eukaryota</taxon>
        <taxon>Metazoa</taxon>
        <taxon>Ecdysozoa</taxon>
        <taxon>Arthropoda</taxon>
        <taxon>Hexapoda</taxon>
        <taxon>Insecta</taxon>
        <taxon>Pterygota</taxon>
        <taxon>Neoptera</taxon>
        <taxon>Paraneoptera</taxon>
        <taxon>Hemiptera</taxon>
        <taxon>Sternorrhyncha</taxon>
        <taxon>Aleyrodoidea</taxon>
        <taxon>Aleyrodidae</taxon>
        <taxon>Aleyrodinae</taxon>
        <taxon>Bemisia</taxon>
    </lineage>
</organism>
<dbReference type="Proteomes" id="UP001152759">
    <property type="component" value="Chromosome 6"/>
</dbReference>
<dbReference type="GO" id="GO:0008270">
    <property type="term" value="F:zinc ion binding"/>
    <property type="evidence" value="ECO:0007669"/>
    <property type="project" value="UniProtKB-KW"/>
</dbReference>
<dbReference type="CDD" id="cd20071">
    <property type="entry name" value="SET_SMYD"/>
    <property type="match status" value="1"/>
</dbReference>
<name>A0A9P0F4X0_BEMTA</name>
<evidence type="ECO:0000256" key="4">
    <source>
        <dbReference type="PROSITE-ProRule" id="PRU00134"/>
    </source>
</evidence>
<dbReference type="Gene3D" id="2.170.270.10">
    <property type="entry name" value="SET domain"/>
    <property type="match status" value="1"/>
</dbReference>
<dbReference type="PROSITE" id="PS50865">
    <property type="entry name" value="ZF_MYND_2"/>
    <property type="match status" value="1"/>
</dbReference>
<evidence type="ECO:0000256" key="3">
    <source>
        <dbReference type="ARBA" id="ARBA00022833"/>
    </source>
</evidence>
<keyword evidence="2 4" id="KW-0863">Zinc-finger</keyword>
<gene>
    <name evidence="8" type="ORF">BEMITA_LOCUS10823</name>
</gene>
<feature type="domain" description="MYND-type" evidence="7">
    <location>
        <begin position="5"/>
        <end position="41"/>
    </location>
</feature>
<feature type="domain" description="SET" evidence="6">
    <location>
        <begin position="37"/>
        <end position="277"/>
    </location>
</feature>
<keyword evidence="9" id="KW-1185">Reference proteome</keyword>
<dbReference type="Gene3D" id="1.10.220.160">
    <property type="match status" value="1"/>
</dbReference>
<evidence type="ECO:0000259" key="6">
    <source>
        <dbReference type="PROSITE" id="PS50280"/>
    </source>
</evidence>
<dbReference type="AlphaFoldDB" id="A0A9P0F4X0"/>
<keyword evidence="1" id="KW-0479">Metal-binding</keyword>
<evidence type="ECO:0000256" key="1">
    <source>
        <dbReference type="ARBA" id="ARBA00022723"/>
    </source>
</evidence>
<evidence type="ECO:0000313" key="8">
    <source>
        <dbReference type="EMBL" id="CAH0392290.1"/>
    </source>
</evidence>
<dbReference type="SUPFAM" id="SSF82199">
    <property type="entry name" value="SET domain"/>
    <property type="match status" value="1"/>
</dbReference>
<dbReference type="PROSITE" id="PS50280">
    <property type="entry name" value="SET"/>
    <property type="match status" value="1"/>
</dbReference>
<evidence type="ECO:0000313" key="9">
    <source>
        <dbReference type="Proteomes" id="UP001152759"/>
    </source>
</evidence>